<organism evidence="2 3">
    <name type="scientific">Methyloceanibacter methanicus</name>
    <dbReference type="NCBI Taxonomy" id="1774968"/>
    <lineage>
        <taxon>Bacteria</taxon>
        <taxon>Pseudomonadati</taxon>
        <taxon>Pseudomonadota</taxon>
        <taxon>Alphaproteobacteria</taxon>
        <taxon>Hyphomicrobiales</taxon>
        <taxon>Hyphomicrobiaceae</taxon>
        <taxon>Methyloceanibacter</taxon>
    </lineage>
</organism>
<dbReference type="InterPro" id="IPR002750">
    <property type="entry name" value="CobE/GbiG_C"/>
</dbReference>
<keyword evidence="3" id="KW-1185">Reference proteome</keyword>
<dbReference type="PANTHER" id="PTHR37477:SF1">
    <property type="entry name" value="COBALT-PRECORRIN-5A HYDROLASE"/>
    <property type="match status" value="1"/>
</dbReference>
<name>A0A1E3W5R4_9HYPH</name>
<accession>A0A1E3W5R4</accession>
<dbReference type="Gene3D" id="3.30.420.180">
    <property type="entry name" value="CobE/GbiG C-terminal domain"/>
    <property type="match status" value="1"/>
</dbReference>
<dbReference type="EMBL" id="LPWG01000002">
    <property type="protein sequence ID" value="ODS01106.1"/>
    <property type="molecule type" value="Genomic_DNA"/>
</dbReference>
<dbReference type="Proteomes" id="UP000094501">
    <property type="component" value="Unassembled WGS sequence"/>
</dbReference>
<dbReference type="Pfam" id="PF01890">
    <property type="entry name" value="CbiG_C"/>
    <property type="match status" value="1"/>
</dbReference>
<dbReference type="SUPFAM" id="SSF159664">
    <property type="entry name" value="CobE/GbiG C-terminal domain-like"/>
    <property type="match status" value="1"/>
</dbReference>
<dbReference type="GO" id="GO:0009236">
    <property type="term" value="P:cobalamin biosynthetic process"/>
    <property type="evidence" value="ECO:0007669"/>
    <property type="project" value="InterPro"/>
</dbReference>
<evidence type="ECO:0000313" key="2">
    <source>
        <dbReference type="EMBL" id="ODS01106.1"/>
    </source>
</evidence>
<dbReference type="PANTHER" id="PTHR37477">
    <property type="entry name" value="COBALT-PRECORRIN-5A HYDROLASE"/>
    <property type="match status" value="1"/>
</dbReference>
<dbReference type="RefSeq" id="WP_069435951.1">
    <property type="nucleotide sequence ID" value="NZ_LPWG01000002.1"/>
</dbReference>
<dbReference type="STRING" id="1774968.AUC68_12060"/>
<feature type="domain" description="CobE/GbiG C-terminal" evidence="1">
    <location>
        <begin position="2"/>
        <end position="122"/>
    </location>
</feature>
<proteinExistence type="predicted"/>
<evidence type="ECO:0000313" key="3">
    <source>
        <dbReference type="Proteomes" id="UP000094501"/>
    </source>
</evidence>
<dbReference type="AlphaFoldDB" id="A0A1E3W5R4"/>
<sequence length="128" mass="12698">MIVAGIGCRKGVTATEIDAAIDAALRETGLTRDALTLLATSDGKGSEPGLVDAAAARGLELTLVKPAALESAGPRTQSFSPRVNEMFGVPSVAEAAALAAAGPDSALLAPRTILGPVTCALASAARET</sequence>
<dbReference type="InterPro" id="IPR036518">
    <property type="entry name" value="CobE/GbiG_C_sf"/>
</dbReference>
<dbReference type="InterPro" id="IPR052553">
    <property type="entry name" value="CbiG_hydrolase"/>
</dbReference>
<protein>
    <recommendedName>
        <fullName evidence="1">CobE/GbiG C-terminal domain-containing protein</fullName>
    </recommendedName>
</protein>
<evidence type="ECO:0000259" key="1">
    <source>
        <dbReference type="Pfam" id="PF01890"/>
    </source>
</evidence>
<comment type="caution">
    <text evidence="2">The sequence shown here is derived from an EMBL/GenBank/DDBJ whole genome shotgun (WGS) entry which is preliminary data.</text>
</comment>
<gene>
    <name evidence="2" type="ORF">AUC68_12060</name>
</gene>
<reference evidence="2 3" key="1">
    <citation type="journal article" date="2016" name="Environ. Microbiol.">
        <title>New Methyloceanibacter diversity from North Sea sediments includes methanotroph containing solely the soluble methane monooxygenase.</title>
        <authorList>
            <person name="Vekeman B."/>
            <person name="Kerckhof F.M."/>
            <person name="Cremers G."/>
            <person name="de Vos P."/>
            <person name="Vandamme P."/>
            <person name="Boon N."/>
            <person name="Op den Camp H.J."/>
            <person name="Heylen K."/>
        </authorList>
    </citation>
    <scope>NUCLEOTIDE SEQUENCE [LARGE SCALE GENOMIC DNA]</scope>
    <source>
        <strain evidence="2 3">R-67174</strain>
    </source>
</reference>
<dbReference type="OrthoDB" id="7308095at2"/>